<dbReference type="InterPro" id="IPR022417">
    <property type="entry name" value="Porphobilin_deaminase_N"/>
</dbReference>
<evidence type="ECO:0000313" key="10">
    <source>
        <dbReference type="EMBL" id="EEQ35812.1"/>
    </source>
</evidence>
<dbReference type="VEuPathDB" id="FungiDB:MCYG_08631"/>
<dbReference type="InterPro" id="IPR000860">
    <property type="entry name" value="HemC"/>
</dbReference>
<dbReference type="HOGENOM" id="CLU_019704_0_2_1"/>
<dbReference type="Gene3D" id="3.30.160.40">
    <property type="entry name" value="Porphobilinogen deaminase, C-terminal domain"/>
    <property type="match status" value="1"/>
</dbReference>
<dbReference type="RefSeq" id="XP_002842800.1">
    <property type="nucleotide sequence ID" value="XM_002842754.1"/>
</dbReference>
<feature type="compositionally biased region" description="Basic residues" evidence="8">
    <location>
        <begin position="172"/>
        <end position="182"/>
    </location>
</feature>
<keyword evidence="5" id="KW-0627">Porphyrin biosynthesis</keyword>
<comment type="similarity">
    <text evidence="1">Belongs to the HMBS family.</text>
</comment>
<feature type="domain" description="Porphobilinogen deaminase N-terminal" evidence="9">
    <location>
        <begin position="100"/>
        <end position="155"/>
    </location>
</feature>
<evidence type="ECO:0000256" key="7">
    <source>
        <dbReference type="ARBA" id="ARBA00030685"/>
    </source>
</evidence>
<evidence type="ECO:0000313" key="11">
    <source>
        <dbReference type="Proteomes" id="UP000002035"/>
    </source>
</evidence>
<dbReference type="PANTHER" id="PTHR11557">
    <property type="entry name" value="PORPHOBILINOGEN DEAMINASE"/>
    <property type="match status" value="1"/>
</dbReference>
<comment type="pathway">
    <text evidence="6">Porphyrin-containing compound metabolism.</text>
</comment>
<protein>
    <recommendedName>
        <fullName evidence="2">hydroxymethylbilane synthase</fullName>
        <ecNumber evidence="2">2.5.1.61</ecNumber>
    </recommendedName>
    <alternativeName>
        <fullName evidence="7">Pre-uroporphyrinogen synthase</fullName>
    </alternativeName>
</protein>
<dbReference type="STRING" id="554155.C5G109"/>
<proteinExistence type="inferred from homology"/>
<dbReference type="InterPro" id="IPR036803">
    <property type="entry name" value="Porphobilinogen_deaminase_C_sf"/>
</dbReference>
<dbReference type="EMBL" id="DS995709">
    <property type="protein sequence ID" value="EEQ35812.1"/>
    <property type="molecule type" value="Genomic_DNA"/>
</dbReference>
<dbReference type="GO" id="GO:0005737">
    <property type="term" value="C:cytoplasm"/>
    <property type="evidence" value="ECO:0007669"/>
    <property type="project" value="TreeGrafter"/>
</dbReference>
<organism evidence="10 11">
    <name type="scientific">Arthroderma otae (strain ATCC MYA-4605 / CBS 113480)</name>
    <name type="common">Microsporum canis</name>
    <dbReference type="NCBI Taxonomy" id="554155"/>
    <lineage>
        <taxon>Eukaryota</taxon>
        <taxon>Fungi</taxon>
        <taxon>Dikarya</taxon>
        <taxon>Ascomycota</taxon>
        <taxon>Pezizomycotina</taxon>
        <taxon>Eurotiomycetes</taxon>
        <taxon>Eurotiomycetidae</taxon>
        <taxon>Onygenales</taxon>
        <taxon>Arthrodermataceae</taxon>
        <taxon>Microsporum</taxon>
    </lineage>
</organism>
<keyword evidence="4" id="KW-0350">Heme biosynthesis</keyword>
<evidence type="ECO:0000256" key="5">
    <source>
        <dbReference type="ARBA" id="ARBA00023244"/>
    </source>
</evidence>
<dbReference type="SUPFAM" id="SSF54782">
    <property type="entry name" value="Porphobilinogen deaminase (hydroxymethylbilane synthase), C-terminal domain"/>
    <property type="match status" value="1"/>
</dbReference>
<feature type="region of interest" description="Disordered" evidence="8">
    <location>
        <begin position="164"/>
        <end position="185"/>
    </location>
</feature>
<accession>C5G109</accession>
<dbReference type="AlphaFoldDB" id="C5G109"/>
<evidence type="ECO:0000259" key="9">
    <source>
        <dbReference type="Pfam" id="PF01379"/>
    </source>
</evidence>
<dbReference type="eggNOG" id="KOG2892">
    <property type="taxonomic scope" value="Eukaryota"/>
</dbReference>
<evidence type="ECO:0000256" key="3">
    <source>
        <dbReference type="ARBA" id="ARBA00022679"/>
    </source>
</evidence>
<evidence type="ECO:0000256" key="4">
    <source>
        <dbReference type="ARBA" id="ARBA00023133"/>
    </source>
</evidence>
<keyword evidence="3" id="KW-0808">Transferase</keyword>
<sequence length="282" mass="30617">MHALVWWLYSVSTSMEDVHMYSVDDVALFYLLYKNSFTVSVVQPRLNHARIRSEHTASLHLLQPMDGRAGGVANFGKHVPFKSVKRNISNVADVSTKLPDSCDPAAIPVKAGLPYTSLQTLPEGAIIATSLVRPSAQLRRLFPTLRFANVRGNVESLTIPQALGTVGSSTRGRPRARRRRHQGYSSAGSADRLLALPSVLMCALRSGCNAPIGIETEWTATHLSIRAIVVSLDISQSVEDAIDAMMHTKDESDAPGQALARLFGAGVAPILIDINRNQPSKD</sequence>
<reference evidence="11" key="1">
    <citation type="journal article" date="2012" name="MBio">
        <title>Comparative genome analysis of Trichophyton rubrum and related dermatophytes reveals candidate genes involved in infection.</title>
        <authorList>
            <person name="Martinez D.A."/>
            <person name="Oliver B.G."/>
            <person name="Graeser Y."/>
            <person name="Goldberg J.M."/>
            <person name="Li W."/>
            <person name="Martinez-Rossi N.M."/>
            <person name="Monod M."/>
            <person name="Shelest E."/>
            <person name="Barton R.C."/>
            <person name="Birch E."/>
            <person name="Brakhage A.A."/>
            <person name="Chen Z."/>
            <person name="Gurr S.J."/>
            <person name="Heiman D."/>
            <person name="Heitman J."/>
            <person name="Kosti I."/>
            <person name="Rossi A."/>
            <person name="Saif S."/>
            <person name="Samalova M."/>
            <person name="Saunders C.W."/>
            <person name="Shea T."/>
            <person name="Summerbell R.C."/>
            <person name="Xu J."/>
            <person name="Young S."/>
            <person name="Zeng Q."/>
            <person name="Birren B.W."/>
            <person name="Cuomo C.A."/>
            <person name="White T.C."/>
        </authorList>
    </citation>
    <scope>NUCLEOTIDE SEQUENCE [LARGE SCALE GENOMIC DNA]</scope>
    <source>
        <strain evidence="11">ATCC MYA-4605 / CBS 113480</strain>
    </source>
</reference>
<dbReference type="Proteomes" id="UP000002035">
    <property type="component" value="Unassembled WGS sequence"/>
</dbReference>
<dbReference type="Pfam" id="PF01379">
    <property type="entry name" value="Porphobil_deam"/>
    <property type="match status" value="1"/>
</dbReference>
<dbReference type="SUPFAM" id="SSF53850">
    <property type="entry name" value="Periplasmic binding protein-like II"/>
    <property type="match status" value="1"/>
</dbReference>
<evidence type="ECO:0000256" key="1">
    <source>
        <dbReference type="ARBA" id="ARBA00005638"/>
    </source>
</evidence>
<dbReference type="PANTHER" id="PTHR11557:SF0">
    <property type="entry name" value="PORPHOBILINOGEN DEAMINASE"/>
    <property type="match status" value="1"/>
</dbReference>
<dbReference type="GO" id="GO:0006783">
    <property type="term" value="P:heme biosynthetic process"/>
    <property type="evidence" value="ECO:0007669"/>
    <property type="project" value="UniProtKB-KW"/>
</dbReference>
<dbReference type="GO" id="GO:0004418">
    <property type="term" value="F:hydroxymethylbilane synthase activity"/>
    <property type="evidence" value="ECO:0007669"/>
    <property type="project" value="UniProtKB-EC"/>
</dbReference>
<gene>
    <name evidence="10" type="ORF">MCYG_08631</name>
</gene>
<keyword evidence="11" id="KW-1185">Reference proteome</keyword>
<evidence type="ECO:0000256" key="8">
    <source>
        <dbReference type="SAM" id="MobiDB-lite"/>
    </source>
</evidence>
<dbReference type="OrthoDB" id="564646at2759"/>
<name>C5G109_ARTOC</name>
<evidence type="ECO:0000256" key="6">
    <source>
        <dbReference type="ARBA" id="ARBA00023444"/>
    </source>
</evidence>
<dbReference type="Gene3D" id="3.40.190.10">
    <property type="entry name" value="Periplasmic binding protein-like II"/>
    <property type="match status" value="1"/>
</dbReference>
<dbReference type="GeneID" id="9226211"/>
<dbReference type="EC" id="2.5.1.61" evidence="2"/>
<evidence type="ECO:0000256" key="2">
    <source>
        <dbReference type="ARBA" id="ARBA00012655"/>
    </source>
</evidence>